<evidence type="ECO:0008006" key="3">
    <source>
        <dbReference type="Google" id="ProtNLM"/>
    </source>
</evidence>
<organism evidence="1 2">
    <name type="scientific">Longicatena caecimuris</name>
    <dbReference type="NCBI Taxonomy" id="1796635"/>
    <lineage>
        <taxon>Bacteria</taxon>
        <taxon>Bacillati</taxon>
        <taxon>Bacillota</taxon>
        <taxon>Erysipelotrichia</taxon>
        <taxon>Erysipelotrichales</taxon>
        <taxon>Erysipelotrichaceae</taxon>
        <taxon>Longicatena</taxon>
    </lineage>
</organism>
<gene>
    <name evidence="1" type="ORF">EDD61_11214</name>
</gene>
<keyword evidence="2" id="KW-1185">Reference proteome</keyword>
<dbReference type="AlphaFoldDB" id="A0A4R3TAY8"/>
<dbReference type="RefSeq" id="WP_132224927.1">
    <property type="nucleotide sequence ID" value="NZ_JANKBG010000012.1"/>
</dbReference>
<reference evidence="1 2" key="1">
    <citation type="submission" date="2019-03" db="EMBL/GenBank/DDBJ databases">
        <title>Genomic Encyclopedia of Type Strains, Phase IV (KMG-IV): sequencing the most valuable type-strain genomes for metagenomic binning, comparative biology and taxonomic classification.</title>
        <authorList>
            <person name="Goeker M."/>
        </authorList>
    </citation>
    <scope>NUCLEOTIDE SEQUENCE [LARGE SCALE GENOMIC DNA]</scope>
    <source>
        <strain evidence="1 2">DSM 29481</strain>
    </source>
</reference>
<evidence type="ECO:0000313" key="2">
    <source>
        <dbReference type="Proteomes" id="UP000295773"/>
    </source>
</evidence>
<name>A0A4R3TAY8_9FIRM</name>
<dbReference type="InterPro" id="IPR011990">
    <property type="entry name" value="TPR-like_helical_dom_sf"/>
</dbReference>
<dbReference type="Proteomes" id="UP000295773">
    <property type="component" value="Unassembled WGS sequence"/>
</dbReference>
<comment type="caution">
    <text evidence="1">The sequence shown here is derived from an EMBL/GenBank/DDBJ whole genome shotgun (WGS) entry which is preliminary data.</text>
</comment>
<sequence>MRIKNKNRIRVIGKLIRIYREEKRHNTQNEYTLLRFCDGICTINTLKRIESGECSRSDEVYDELLAKLKLRFDYFPEVDTAVEMMMEPLYEAIEYFDLEGIGRICDKILNLLERVRNYVYYSELYNIFFDVNRYYLEDKEVASTTSKHYEQILNLLPKKFDVLLKQLIMASALSIAIDNIDEYRKKIRKLNIKDDNHPLLRLYMLQYYAITEQYLSLKEEIDYLEDKFLEEKNFVRLIDIYNYAFLLFSEIEKKRRIHYLNKINKILENENIPKFKVSEICSSIANTLHMEKNYEEALIYFNKVMKYRDNMHITDIIYMANCQSHLNLLIDIPTLTQDILAKHPLVLQYLYNFYQNYDVEAFVKQKIIMKKIAPLLSDKGLIDITRYELRKTFVNKNNYSYLNMFEEMIENNGEDYN</sequence>
<dbReference type="EMBL" id="SMBP01000012">
    <property type="protein sequence ID" value="TCU58988.1"/>
    <property type="molecule type" value="Genomic_DNA"/>
</dbReference>
<accession>A0A4R3TAY8</accession>
<dbReference type="Gene3D" id="1.25.40.10">
    <property type="entry name" value="Tetratricopeptide repeat domain"/>
    <property type="match status" value="1"/>
</dbReference>
<protein>
    <recommendedName>
        <fullName evidence="3">HTH cro/C1-type domain-containing protein</fullName>
    </recommendedName>
</protein>
<proteinExistence type="predicted"/>
<evidence type="ECO:0000313" key="1">
    <source>
        <dbReference type="EMBL" id="TCU58988.1"/>
    </source>
</evidence>